<accession>A0A6A5ZH25</accession>
<gene>
    <name evidence="2" type="ORF">BDV96DRAFT_570677</name>
</gene>
<proteinExistence type="predicted"/>
<protein>
    <submittedName>
        <fullName evidence="2">Uncharacterized protein</fullName>
    </submittedName>
</protein>
<evidence type="ECO:0000256" key="1">
    <source>
        <dbReference type="SAM" id="MobiDB-lite"/>
    </source>
</evidence>
<name>A0A6A5ZH25_9PLEO</name>
<dbReference type="Proteomes" id="UP000799770">
    <property type="component" value="Unassembled WGS sequence"/>
</dbReference>
<sequence length="200" mass="22239">MTVGNSFMYSAPLRWDVALVERINDNDKNLRPSHPLILEPPINNHTHAASVAALATVIEKKSSTQVTEHSQDEITALPATADAPKVEPKRRKFNLFRRSPAEVKEKKPRSSLAGLKKAMVAPLKILKLANRKKKPAAKRTRPIISAPMNFRHELSGGGGPKRNNRGSLINPNRTSTIHVLDDRGHEVLDTTNETEWEDVV</sequence>
<evidence type="ECO:0000313" key="2">
    <source>
        <dbReference type="EMBL" id="KAF2117681.1"/>
    </source>
</evidence>
<evidence type="ECO:0000313" key="3">
    <source>
        <dbReference type="Proteomes" id="UP000799770"/>
    </source>
</evidence>
<dbReference type="EMBL" id="ML977318">
    <property type="protein sequence ID" value="KAF2117681.1"/>
    <property type="molecule type" value="Genomic_DNA"/>
</dbReference>
<feature type="region of interest" description="Disordered" evidence="1">
    <location>
        <begin position="149"/>
        <end position="172"/>
    </location>
</feature>
<keyword evidence="3" id="KW-1185">Reference proteome</keyword>
<dbReference type="AlphaFoldDB" id="A0A6A5ZH25"/>
<organism evidence="2 3">
    <name type="scientific">Lophiotrema nucula</name>
    <dbReference type="NCBI Taxonomy" id="690887"/>
    <lineage>
        <taxon>Eukaryota</taxon>
        <taxon>Fungi</taxon>
        <taxon>Dikarya</taxon>
        <taxon>Ascomycota</taxon>
        <taxon>Pezizomycotina</taxon>
        <taxon>Dothideomycetes</taxon>
        <taxon>Pleosporomycetidae</taxon>
        <taxon>Pleosporales</taxon>
        <taxon>Lophiotremataceae</taxon>
        <taxon>Lophiotrema</taxon>
    </lineage>
</organism>
<reference evidence="2" key="1">
    <citation type="journal article" date="2020" name="Stud. Mycol.">
        <title>101 Dothideomycetes genomes: a test case for predicting lifestyles and emergence of pathogens.</title>
        <authorList>
            <person name="Haridas S."/>
            <person name="Albert R."/>
            <person name="Binder M."/>
            <person name="Bloem J."/>
            <person name="Labutti K."/>
            <person name="Salamov A."/>
            <person name="Andreopoulos B."/>
            <person name="Baker S."/>
            <person name="Barry K."/>
            <person name="Bills G."/>
            <person name="Bluhm B."/>
            <person name="Cannon C."/>
            <person name="Castanera R."/>
            <person name="Culley D."/>
            <person name="Daum C."/>
            <person name="Ezra D."/>
            <person name="Gonzalez J."/>
            <person name="Henrissat B."/>
            <person name="Kuo A."/>
            <person name="Liang C."/>
            <person name="Lipzen A."/>
            <person name="Lutzoni F."/>
            <person name="Magnuson J."/>
            <person name="Mondo S."/>
            <person name="Nolan M."/>
            <person name="Ohm R."/>
            <person name="Pangilinan J."/>
            <person name="Park H.-J."/>
            <person name="Ramirez L."/>
            <person name="Alfaro M."/>
            <person name="Sun H."/>
            <person name="Tritt A."/>
            <person name="Yoshinaga Y."/>
            <person name="Zwiers L.-H."/>
            <person name="Turgeon B."/>
            <person name="Goodwin S."/>
            <person name="Spatafora J."/>
            <person name="Crous P."/>
            <person name="Grigoriev I."/>
        </authorList>
    </citation>
    <scope>NUCLEOTIDE SEQUENCE</scope>
    <source>
        <strain evidence="2">CBS 627.86</strain>
    </source>
</reference>